<dbReference type="InterPro" id="IPR031633">
    <property type="entry name" value="SLD5_C"/>
</dbReference>
<dbReference type="Gene3D" id="3.40.5.60">
    <property type="match status" value="1"/>
</dbReference>
<dbReference type="Proteomes" id="UP001056384">
    <property type="component" value="Chromosome 4"/>
</dbReference>
<dbReference type="CDD" id="cd11711">
    <property type="entry name" value="GINS_A_Sld5"/>
    <property type="match status" value="1"/>
</dbReference>
<organism evidence="9 10">
    <name type="scientific">Septoria linicola</name>
    <dbReference type="NCBI Taxonomy" id="215465"/>
    <lineage>
        <taxon>Eukaryota</taxon>
        <taxon>Fungi</taxon>
        <taxon>Dikarya</taxon>
        <taxon>Ascomycota</taxon>
        <taxon>Pezizomycotina</taxon>
        <taxon>Dothideomycetes</taxon>
        <taxon>Dothideomycetidae</taxon>
        <taxon>Mycosphaerellales</taxon>
        <taxon>Mycosphaerellaceae</taxon>
        <taxon>Septoria</taxon>
    </lineage>
</organism>
<evidence type="ECO:0000256" key="1">
    <source>
        <dbReference type="ARBA" id="ARBA00004123"/>
    </source>
</evidence>
<dbReference type="InterPro" id="IPR008591">
    <property type="entry name" value="GINS_Sld5"/>
</dbReference>
<dbReference type="AlphaFoldDB" id="A0A9Q9AMR9"/>
<dbReference type="PIRSF" id="PIRSF007764">
    <property type="entry name" value="Sld5"/>
    <property type="match status" value="1"/>
</dbReference>
<dbReference type="GO" id="GO:0006261">
    <property type="term" value="P:DNA-templated DNA replication"/>
    <property type="evidence" value="ECO:0007669"/>
    <property type="project" value="InterPro"/>
</dbReference>
<evidence type="ECO:0000259" key="7">
    <source>
        <dbReference type="Pfam" id="PF05916"/>
    </source>
</evidence>
<dbReference type="InterPro" id="IPR038749">
    <property type="entry name" value="Sld5_GINS_A"/>
</dbReference>
<comment type="similarity">
    <text evidence="2 6">Belongs to the GINS4/SLD5 family.</text>
</comment>
<sequence length="223" mass="25532">MDDVDISDILASVSAPPIDPRVLDLQALTRAWINERTSPDLLPYPTDLIDRANNGIKRQIETIEDMTGSRDPSKNFTLVILQTELERMKFLVRSYLRARIAKIDTFPIHYRSQFLQTEADDQPLLSTLEAQYLEAHQSLLAQHYHASFLSLFPQGLQRMDDASGGVTMIDRPDEDKAVFCRVLRDCYVERPPYGTVDLARGDIWLLRWSTIADRVKRGDVELV</sequence>
<dbReference type="PANTHER" id="PTHR21206:SF0">
    <property type="entry name" value="DNA REPLICATION COMPLEX GINS PROTEIN SLD5"/>
    <property type="match status" value="1"/>
</dbReference>
<gene>
    <name evidence="9" type="ORF">Slin15195_G056460</name>
</gene>
<evidence type="ECO:0000256" key="2">
    <source>
        <dbReference type="ARBA" id="ARBA00008187"/>
    </source>
</evidence>
<dbReference type="GO" id="GO:0000811">
    <property type="term" value="C:GINS complex"/>
    <property type="evidence" value="ECO:0007669"/>
    <property type="project" value="UniProtKB-UniRule"/>
</dbReference>
<dbReference type="CDD" id="cd21692">
    <property type="entry name" value="GINS_B_Sld5"/>
    <property type="match status" value="1"/>
</dbReference>
<dbReference type="SUPFAM" id="SSF160059">
    <property type="entry name" value="PriA/YqbF domain"/>
    <property type="match status" value="1"/>
</dbReference>
<feature type="domain" description="DNA replication complex GINS protein SLD5 C-terminal" evidence="8">
    <location>
        <begin position="172"/>
        <end position="223"/>
    </location>
</feature>
<dbReference type="InterPro" id="IPR021151">
    <property type="entry name" value="GINS_A"/>
</dbReference>
<comment type="subcellular location">
    <subcellularLocation>
        <location evidence="1 6">Nucleus</location>
    </subcellularLocation>
</comment>
<dbReference type="Pfam" id="PF16922">
    <property type="entry name" value="SLD5_C"/>
    <property type="match status" value="1"/>
</dbReference>
<dbReference type="GO" id="GO:0000727">
    <property type="term" value="P:double-strand break repair via break-induced replication"/>
    <property type="evidence" value="ECO:0007669"/>
    <property type="project" value="TreeGrafter"/>
</dbReference>
<evidence type="ECO:0000256" key="3">
    <source>
        <dbReference type="ARBA" id="ARBA00014804"/>
    </source>
</evidence>
<keyword evidence="4 6" id="KW-0235">DNA replication</keyword>
<evidence type="ECO:0000256" key="5">
    <source>
        <dbReference type="ARBA" id="ARBA00023242"/>
    </source>
</evidence>
<dbReference type="Pfam" id="PF05916">
    <property type="entry name" value="Sld5"/>
    <property type="match status" value="1"/>
</dbReference>
<evidence type="ECO:0000259" key="8">
    <source>
        <dbReference type="Pfam" id="PF16922"/>
    </source>
</evidence>
<dbReference type="Gene3D" id="1.20.58.1030">
    <property type="match status" value="1"/>
</dbReference>
<accession>A0A9Q9AMR9</accession>
<evidence type="ECO:0000256" key="6">
    <source>
        <dbReference type="PIRNR" id="PIRNR007764"/>
    </source>
</evidence>
<keyword evidence="5 6" id="KW-0539">Nucleus</keyword>
<comment type="function">
    <text evidence="6">The GINS complex plays an essential role in the initiation of DNA replication.</text>
</comment>
<evidence type="ECO:0000313" key="10">
    <source>
        <dbReference type="Proteomes" id="UP001056384"/>
    </source>
</evidence>
<evidence type="ECO:0000313" key="9">
    <source>
        <dbReference type="EMBL" id="USW52327.1"/>
    </source>
</evidence>
<reference evidence="9" key="1">
    <citation type="submission" date="2022-06" db="EMBL/GenBank/DDBJ databases">
        <title>Complete genome sequences of two strains of the flax pathogen Septoria linicola.</title>
        <authorList>
            <person name="Lapalu N."/>
            <person name="Simon A."/>
            <person name="Demenou B."/>
            <person name="Paumier D."/>
            <person name="Guillot M.-P."/>
            <person name="Gout L."/>
            <person name="Valade R."/>
        </authorList>
    </citation>
    <scope>NUCLEOTIDE SEQUENCE</scope>
    <source>
        <strain evidence="9">SE15195</strain>
    </source>
</reference>
<dbReference type="EMBL" id="CP099421">
    <property type="protein sequence ID" value="USW52327.1"/>
    <property type="molecule type" value="Genomic_DNA"/>
</dbReference>
<dbReference type="InterPro" id="IPR036224">
    <property type="entry name" value="GINS_bundle-like_dom_sf"/>
</dbReference>
<feature type="domain" description="GINS subunit" evidence="7">
    <location>
        <begin position="61"/>
        <end position="146"/>
    </location>
</feature>
<name>A0A9Q9AMR9_9PEZI</name>
<dbReference type="SUPFAM" id="SSF158573">
    <property type="entry name" value="GINS helical bundle-like"/>
    <property type="match status" value="1"/>
</dbReference>
<protein>
    <recommendedName>
        <fullName evidence="3 6">DNA replication complex GINS protein SLD5</fullName>
    </recommendedName>
</protein>
<proteinExistence type="inferred from homology"/>
<dbReference type="OrthoDB" id="338231at2759"/>
<evidence type="ECO:0000256" key="4">
    <source>
        <dbReference type="ARBA" id="ARBA00022705"/>
    </source>
</evidence>
<dbReference type="PANTHER" id="PTHR21206">
    <property type="entry name" value="SLD5 PROTEIN"/>
    <property type="match status" value="1"/>
</dbReference>
<keyword evidence="10" id="KW-1185">Reference proteome</keyword>